<dbReference type="PANTHER" id="PTHR10668">
    <property type="entry name" value="PHYTOENE DEHYDROGENASE"/>
    <property type="match status" value="1"/>
</dbReference>
<dbReference type="Pfam" id="PF13450">
    <property type="entry name" value="NAD_binding_8"/>
    <property type="match status" value="1"/>
</dbReference>
<reference evidence="1 2" key="1">
    <citation type="journal article" date="2017" name="ISME J.">
        <title>Energy and carbon metabolisms in a deep terrestrial subsurface fluid microbial community.</title>
        <authorList>
            <person name="Momper L."/>
            <person name="Jungbluth S.P."/>
            <person name="Lee M.D."/>
            <person name="Amend J.P."/>
        </authorList>
    </citation>
    <scope>NUCLEOTIDE SEQUENCE [LARGE SCALE GENOMIC DNA]</scope>
    <source>
        <strain evidence="1">SURF_5</strain>
    </source>
</reference>
<dbReference type="PANTHER" id="PTHR10668:SF103">
    <property type="entry name" value="PYRIDINE NUCLEOTIDE-DISULFIDE OXIDOREDUCTASE DOMAIN-CONTAINING PROTEIN 2"/>
    <property type="match status" value="1"/>
</dbReference>
<proteinExistence type="predicted"/>
<organism evidence="1 2">
    <name type="scientific">Abyssobacteria bacterium (strain SURF_5)</name>
    <dbReference type="NCBI Taxonomy" id="2093360"/>
    <lineage>
        <taxon>Bacteria</taxon>
        <taxon>Pseudomonadati</taxon>
        <taxon>Candidatus Hydrogenedentota</taxon>
        <taxon>Candidatus Abyssobacteria</taxon>
    </lineage>
</organism>
<dbReference type="AlphaFoldDB" id="A0A3A4P5E1"/>
<evidence type="ECO:0000313" key="1">
    <source>
        <dbReference type="EMBL" id="RJP25686.1"/>
    </source>
</evidence>
<dbReference type="Gene3D" id="3.50.50.60">
    <property type="entry name" value="FAD/NAD(P)-binding domain"/>
    <property type="match status" value="2"/>
</dbReference>
<dbReference type="Proteomes" id="UP000265882">
    <property type="component" value="Unassembled WGS sequence"/>
</dbReference>
<gene>
    <name evidence="1" type="ORF">C4520_02090</name>
</gene>
<sequence>MADASFDAVIIGAGHNGMALGCYLAKCGWSVGIFERRHEEGGGLCTEELTRPGFLHNVHSNYHTLVGVSPVYDDLRLFEHGLTYAHPPVQMGSVFRDGTSLTIHTDMNKTYQSMARFSEQDADTWLRLYGEVKGFLDLLVGTLMFAPPIDLNEITNALTVWGVEDKSEFLRARLRSLSINDFLNQHFENEKIKTMLAFHAAVCAYSNDVRGLAISFPLLAGKIDNWQCCIGGSHKLAHALWWTLLADGGIVHPAAPVEKILTRDGRAAGVKLLDGSQIEAKKLVASNVDLEQTFLKFLDSEITDKLFIEKVKNCRHKDWSLFSVHLAMNEPPQYTAAAFDPDINQAWVMNVGYESLSDLNKDFALVRNGKLADPKLNCAVNSLFDPTDAPTGKYTGLIRQFAPFQIDGNENAWDEVKTDYAERCIAKWRAYAPNLDRNAIIEYVPYTPKEISDRLVNMVRGDWMLGAIAPDNLLSQRPFPALSQYRTPIKGLYMCGSTQHPHGYITFAPAYNALQVIADDYGLEKWWKKV</sequence>
<accession>A0A3A4P5E1</accession>
<dbReference type="EMBL" id="QZKU01000019">
    <property type="protein sequence ID" value="RJP25686.1"/>
    <property type="molecule type" value="Genomic_DNA"/>
</dbReference>
<protein>
    <submittedName>
        <fullName evidence="1">NAD(P)/FAD-dependent oxidoreductase</fullName>
    </submittedName>
</protein>
<dbReference type="SUPFAM" id="SSF51905">
    <property type="entry name" value="FAD/NAD(P)-binding domain"/>
    <property type="match status" value="1"/>
</dbReference>
<name>A0A3A4P5E1_ABYX5</name>
<comment type="caution">
    <text evidence="1">The sequence shown here is derived from an EMBL/GenBank/DDBJ whole genome shotgun (WGS) entry which is preliminary data.</text>
</comment>
<dbReference type="InterPro" id="IPR036188">
    <property type="entry name" value="FAD/NAD-bd_sf"/>
</dbReference>
<evidence type="ECO:0000313" key="2">
    <source>
        <dbReference type="Proteomes" id="UP000265882"/>
    </source>
</evidence>